<reference evidence="4 5" key="1">
    <citation type="submission" date="2018-10" db="EMBL/GenBank/DDBJ databases">
        <title>Fifty Aureobasidium pullulans genomes reveal a recombining polyextremotolerant generalist.</title>
        <authorList>
            <person name="Gostincar C."/>
            <person name="Turk M."/>
            <person name="Zajc J."/>
            <person name="Gunde-Cimerman N."/>
        </authorList>
    </citation>
    <scope>NUCLEOTIDE SEQUENCE [LARGE SCALE GENOMIC DNA]</scope>
    <source>
        <strain evidence="4 5">EXF-11318</strain>
    </source>
</reference>
<dbReference type="PANTHER" id="PTHR31571:SF1">
    <property type="entry name" value="ALTERED INHERITANCE OF MITOCHONDRIA PROTEIN 6"/>
    <property type="match status" value="1"/>
</dbReference>
<evidence type="ECO:0000313" key="4">
    <source>
        <dbReference type="EMBL" id="THW16881.1"/>
    </source>
</evidence>
<evidence type="ECO:0000256" key="1">
    <source>
        <dbReference type="ARBA" id="ARBA00008858"/>
    </source>
</evidence>
<dbReference type="GO" id="GO:0008081">
    <property type="term" value="F:phosphoric diester hydrolase activity"/>
    <property type="evidence" value="ECO:0007669"/>
    <property type="project" value="InterPro"/>
</dbReference>
<evidence type="ECO:0000313" key="5">
    <source>
        <dbReference type="Proteomes" id="UP000308014"/>
    </source>
</evidence>
<dbReference type="InterPro" id="IPR017946">
    <property type="entry name" value="PLC-like_Pdiesterase_TIM-brl"/>
</dbReference>
<keyword evidence="3" id="KW-0812">Transmembrane</keyword>
<keyword evidence="3" id="KW-1133">Transmembrane helix</keyword>
<accession>A0A4S8VY56</accession>
<evidence type="ECO:0000256" key="2">
    <source>
        <dbReference type="ARBA" id="ARBA00014286"/>
    </source>
</evidence>
<protein>
    <recommendedName>
        <fullName evidence="2">Altered inheritance of mitochondria protein 6</fullName>
    </recommendedName>
</protein>
<dbReference type="EMBL" id="QZAJ01000121">
    <property type="protein sequence ID" value="THW16881.1"/>
    <property type="molecule type" value="Genomic_DNA"/>
</dbReference>
<dbReference type="GO" id="GO:0006629">
    <property type="term" value="P:lipid metabolic process"/>
    <property type="evidence" value="ECO:0007669"/>
    <property type="project" value="InterPro"/>
</dbReference>
<sequence>MTRQAYMELARRDSVASEEAAFDHLSDMKLEQNSRHSTEAHAPRPNSHKVLQLLRSRARLLQNPLVVIILVLLTLCLSLSVWIAYLSEGLHRIPGDGLDDLFGLHITRESPSIWDDEHQSLIHKAYPVAVHSHNDYSQRIPLFQALGSGCISVEADVHLRNSDLLVGHHKSQLHPSKTLQTMYLDPLERIIRARNPNTITGDWRSIFELASNQTLVLLVDLKTEGKKTLAMLVSQLQPLRHLGYLTHWNGTARAMRPLTVVVTGNTPFLNENTYRDVFWDAELSQLVSEQDTDDYFIYNVSNSYYASTQWNKALSRDAKTKSQSNIALQIERAKERGLLARYWDTSAQPPNMRELVWRRLIQNDVGVLNLDNMGIVRDRAQGWGRLIR</sequence>
<organism evidence="4 5">
    <name type="scientific">Aureobasidium pullulans</name>
    <name type="common">Black yeast</name>
    <name type="synonym">Pullularia pullulans</name>
    <dbReference type="NCBI Taxonomy" id="5580"/>
    <lineage>
        <taxon>Eukaryota</taxon>
        <taxon>Fungi</taxon>
        <taxon>Dikarya</taxon>
        <taxon>Ascomycota</taxon>
        <taxon>Pezizomycotina</taxon>
        <taxon>Dothideomycetes</taxon>
        <taxon>Dothideomycetidae</taxon>
        <taxon>Dothideales</taxon>
        <taxon>Saccotheciaceae</taxon>
        <taxon>Aureobasidium</taxon>
    </lineage>
</organism>
<evidence type="ECO:0000256" key="3">
    <source>
        <dbReference type="SAM" id="Phobius"/>
    </source>
</evidence>
<dbReference type="Proteomes" id="UP000308014">
    <property type="component" value="Unassembled WGS sequence"/>
</dbReference>
<dbReference type="SUPFAM" id="SSF51695">
    <property type="entry name" value="PLC-like phosphodiesterases"/>
    <property type="match status" value="1"/>
</dbReference>
<name>A0A4S8VY56_AURPU</name>
<proteinExistence type="inferred from homology"/>
<keyword evidence="3" id="KW-0472">Membrane</keyword>
<dbReference type="PANTHER" id="PTHR31571">
    <property type="entry name" value="ALTERED INHERITANCE OF MITOCHONDRIA PROTEIN 6"/>
    <property type="match status" value="1"/>
</dbReference>
<comment type="caution">
    <text evidence="4">The sequence shown here is derived from an EMBL/GenBank/DDBJ whole genome shotgun (WGS) entry which is preliminary data.</text>
</comment>
<dbReference type="InterPro" id="IPR051236">
    <property type="entry name" value="HAT_RTT109-like"/>
</dbReference>
<dbReference type="AlphaFoldDB" id="A0A4S8VY56"/>
<feature type="transmembrane region" description="Helical" evidence="3">
    <location>
        <begin position="65"/>
        <end position="85"/>
    </location>
</feature>
<comment type="similarity">
    <text evidence="1">Belongs to the AIM6 family.</text>
</comment>
<gene>
    <name evidence="4" type="ORF">D6D24_04205</name>
</gene>